<keyword evidence="9" id="KW-0175">Coiled coil</keyword>
<evidence type="ECO:0000313" key="14">
    <source>
        <dbReference type="EMBL" id="PHO08760.1"/>
    </source>
</evidence>
<dbReference type="EMBL" id="NWVW01000022">
    <property type="protein sequence ID" value="PHO08760.1"/>
    <property type="molecule type" value="Genomic_DNA"/>
</dbReference>
<dbReference type="PANTHER" id="PTHR43531">
    <property type="entry name" value="PROTEIN ICFG"/>
    <property type="match status" value="1"/>
</dbReference>
<feature type="region of interest" description="Disordered" evidence="10">
    <location>
        <begin position="769"/>
        <end position="819"/>
    </location>
</feature>
<comment type="similarity">
    <text evidence="7">Belongs to the methyl-accepting chemotaxis (MCP) protein family.</text>
</comment>
<dbReference type="Gene3D" id="3.30.450.20">
    <property type="entry name" value="PAS domain"/>
    <property type="match status" value="2"/>
</dbReference>
<reference evidence="14 15" key="1">
    <citation type="submission" date="2017-09" db="EMBL/GenBank/DDBJ databases">
        <authorList>
            <person name="Perez-Cataluna A."/>
            <person name="Figueras M.J."/>
            <person name="Salas-Masso N."/>
        </authorList>
    </citation>
    <scope>NUCLEOTIDE SEQUENCE [LARGE SCALE GENOMIC DNA]</scope>
    <source>
        <strain evidence="14 15">F138-33</strain>
    </source>
</reference>
<gene>
    <name evidence="14" type="ORF">CPG37_12920</name>
</gene>
<dbReference type="Proteomes" id="UP000221384">
    <property type="component" value="Unassembled WGS sequence"/>
</dbReference>
<feature type="domain" description="Methyl-accepting transducer" evidence="12">
    <location>
        <begin position="519"/>
        <end position="748"/>
    </location>
</feature>
<keyword evidence="2" id="KW-1003">Cell membrane</keyword>
<feature type="domain" description="HAMP" evidence="13">
    <location>
        <begin position="386"/>
        <end position="415"/>
    </location>
</feature>
<dbReference type="InterPro" id="IPR004089">
    <property type="entry name" value="MCPsignal_dom"/>
</dbReference>
<dbReference type="SMART" id="SM00283">
    <property type="entry name" value="MA"/>
    <property type="match status" value="1"/>
</dbReference>
<dbReference type="SUPFAM" id="SSF58104">
    <property type="entry name" value="Methyl-accepting chemotaxis protein (MCP) signaling domain"/>
    <property type="match status" value="1"/>
</dbReference>
<evidence type="ECO:0000256" key="2">
    <source>
        <dbReference type="ARBA" id="ARBA00022475"/>
    </source>
</evidence>
<keyword evidence="4 11" id="KW-0812">Transmembrane</keyword>
<dbReference type="Pfam" id="PF00015">
    <property type="entry name" value="MCPsignal"/>
    <property type="match status" value="1"/>
</dbReference>
<evidence type="ECO:0000256" key="11">
    <source>
        <dbReference type="SAM" id="Phobius"/>
    </source>
</evidence>
<dbReference type="CDD" id="cd11386">
    <property type="entry name" value="MCP_signal"/>
    <property type="match status" value="1"/>
</dbReference>
<feature type="coiled-coil region" evidence="9">
    <location>
        <begin position="548"/>
        <end position="575"/>
    </location>
</feature>
<evidence type="ECO:0000256" key="3">
    <source>
        <dbReference type="ARBA" id="ARBA00022500"/>
    </source>
</evidence>
<evidence type="ECO:0000256" key="5">
    <source>
        <dbReference type="ARBA" id="ARBA00022989"/>
    </source>
</evidence>
<dbReference type="PRINTS" id="PR00260">
    <property type="entry name" value="CHEMTRNSDUCR"/>
</dbReference>
<organism evidence="14 15">
    <name type="scientific">Malaciobacter canalis</name>
    <dbReference type="NCBI Taxonomy" id="1912871"/>
    <lineage>
        <taxon>Bacteria</taxon>
        <taxon>Pseudomonadati</taxon>
        <taxon>Campylobacterota</taxon>
        <taxon>Epsilonproteobacteria</taxon>
        <taxon>Campylobacterales</taxon>
        <taxon>Arcobacteraceae</taxon>
        <taxon>Malaciobacter</taxon>
    </lineage>
</organism>
<dbReference type="InterPro" id="IPR051310">
    <property type="entry name" value="MCP_chemotaxis"/>
</dbReference>
<evidence type="ECO:0000259" key="13">
    <source>
        <dbReference type="PROSITE" id="PS50885"/>
    </source>
</evidence>
<keyword evidence="3" id="KW-0145">Chemotaxis</keyword>
<dbReference type="InterPro" id="IPR003660">
    <property type="entry name" value="HAMP_dom"/>
</dbReference>
<comment type="subcellular location">
    <subcellularLocation>
        <location evidence="1">Cell membrane</location>
        <topology evidence="1">Multi-pass membrane protein</topology>
    </subcellularLocation>
</comment>
<keyword evidence="5 11" id="KW-1133">Transmembrane helix</keyword>
<dbReference type="InterPro" id="IPR033479">
    <property type="entry name" value="dCache_1"/>
</dbReference>
<feature type="transmembrane region" description="Helical" evidence="11">
    <location>
        <begin position="337"/>
        <end position="357"/>
    </location>
</feature>
<evidence type="ECO:0000256" key="1">
    <source>
        <dbReference type="ARBA" id="ARBA00004651"/>
    </source>
</evidence>
<keyword evidence="15" id="KW-1185">Reference proteome</keyword>
<name>A0ABX4LLR8_9BACT</name>
<feature type="transmembrane region" description="Helical" evidence="11">
    <location>
        <begin position="24"/>
        <end position="43"/>
    </location>
</feature>
<evidence type="ECO:0000256" key="4">
    <source>
        <dbReference type="ARBA" id="ARBA00022692"/>
    </source>
</evidence>
<protein>
    <submittedName>
        <fullName evidence="14">Chemotaxis protein</fullName>
    </submittedName>
</protein>
<dbReference type="InterPro" id="IPR004090">
    <property type="entry name" value="Chemotax_Me-accpt_rcpt"/>
</dbReference>
<dbReference type="CDD" id="cd12913">
    <property type="entry name" value="PDC1_MCP_like"/>
    <property type="match status" value="1"/>
</dbReference>
<proteinExistence type="inferred from homology"/>
<dbReference type="PROSITE" id="PS50111">
    <property type="entry name" value="CHEMOTAXIS_TRANSDUC_2"/>
    <property type="match status" value="1"/>
</dbReference>
<keyword evidence="6 11" id="KW-0472">Membrane</keyword>
<sequence>MCYNNLAITLWRIIMKKSSFGNKLLLQVLSVTILAFGLTMFFVSKYSYETAQNDAELYIKEVANKHALEVQQDINTSLTVTRMLSSKFEEALENDARLNKTETIEFFKSVLDYNPQIVGIWVKIKNRGQFFDTVPENSNIEGYDKTGQFNPYVVKSNGTHKVQVGSIYSEETEWIIGPKRTGKDYVTKPYLYPVDGVEVLMTTIGVPMYYKGEFIGSIGIDITLNTFSEMTKKIRIYEKGYTFILDHNGIMVGHKDEKYLNKQIFDIVDDKKEYTKAIELAKEGKDYHFTKTSTVTNEDSYYYSKSFKIGDTGQHWLFFVSAPVKEYLKHAIFIRNFSIIAGILGLLVISLVIIFSIRKLNKNLSSISTGLDDFFEYLNKKISNPKEITINGNDEFGIMAQSINSNVKAIQKSIEDDNNLIDEVKTIVNTVGQGYLDKRIKRDTSTDSLLELKKLLNDMLNNLEALVGKDLNKISETLEKYTNREFTAKLDSNSCGKIGNEIIQMNKMVTNMLQDNQKDGQALQHSAKELSSSVSTLSNNATSQASSLEQTAASIDEITSNIEQTSQKAQEMLNISNETRTSASEGKGFANETVKSMDEINNTVTNINEAISVIDQIAFQTNILSLNAAVEAATAGEAGKGFAVVAQEVRNLASRSAEAAKEIKELVEDATLKANSGKNISSKMIEGFTQLEEKILNTSKLIDDVTNAAKEQSIGMTQIADAVGQLDQFTQENAAIADKTNDIAKRTNKIAEEVVENVNKNSFDGKGEVKIVKDEPSTKSSYKPQKEELKTSTTVKKHPPRSSEPIKAQASKDDEWESF</sequence>
<evidence type="ECO:0000256" key="10">
    <source>
        <dbReference type="SAM" id="MobiDB-lite"/>
    </source>
</evidence>
<accession>A0ABX4LLR8</accession>
<evidence type="ECO:0000259" key="12">
    <source>
        <dbReference type="PROSITE" id="PS50111"/>
    </source>
</evidence>
<dbReference type="CDD" id="cd12912">
    <property type="entry name" value="PDC2_MCP_like"/>
    <property type="match status" value="1"/>
</dbReference>
<dbReference type="Gene3D" id="1.10.287.950">
    <property type="entry name" value="Methyl-accepting chemotaxis protein"/>
    <property type="match status" value="1"/>
</dbReference>
<evidence type="ECO:0000256" key="7">
    <source>
        <dbReference type="ARBA" id="ARBA00029447"/>
    </source>
</evidence>
<evidence type="ECO:0000313" key="15">
    <source>
        <dbReference type="Proteomes" id="UP000221384"/>
    </source>
</evidence>
<comment type="caution">
    <text evidence="14">The sequence shown here is derived from an EMBL/GenBank/DDBJ whole genome shotgun (WGS) entry which is preliminary data.</text>
</comment>
<feature type="region of interest" description="Disordered" evidence="10">
    <location>
        <begin position="518"/>
        <end position="542"/>
    </location>
</feature>
<evidence type="ECO:0000256" key="9">
    <source>
        <dbReference type="SAM" id="Coils"/>
    </source>
</evidence>
<feature type="domain" description="HAMP" evidence="13">
    <location>
        <begin position="421"/>
        <end position="468"/>
    </location>
</feature>
<feature type="compositionally biased region" description="Polar residues" evidence="10">
    <location>
        <begin position="529"/>
        <end position="542"/>
    </location>
</feature>
<dbReference type="Gene3D" id="6.10.340.10">
    <property type="match status" value="1"/>
</dbReference>
<dbReference type="Pfam" id="PF02743">
    <property type="entry name" value="dCache_1"/>
    <property type="match status" value="1"/>
</dbReference>
<dbReference type="PANTHER" id="PTHR43531:SF11">
    <property type="entry name" value="METHYL-ACCEPTING CHEMOTAXIS PROTEIN 3"/>
    <property type="match status" value="1"/>
</dbReference>
<evidence type="ECO:0000256" key="6">
    <source>
        <dbReference type="ARBA" id="ARBA00023136"/>
    </source>
</evidence>
<evidence type="ECO:0000256" key="8">
    <source>
        <dbReference type="PROSITE-ProRule" id="PRU00284"/>
    </source>
</evidence>
<keyword evidence="8" id="KW-0807">Transducer</keyword>
<dbReference type="PROSITE" id="PS50885">
    <property type="entry name" value="HAMP"/>
    <property type="match status" value="2"/>
</dbReference>